<reference evidence="1 2" key="1">
    <citation type="journal article" date="2014" name="PLoS ONE">
        <title>The first complete genome sequence of the class fimbriimonadia in the phylum armatimonadetes.</title>
        <authorList>
            <person name="Hu Z.Y."/>
            <person name="Wang Y.Z."/>
            <person name="Im W.T."/>
            <person name="Wang S.Y."/>
            <person name="Zhao G.P."/>
            <person name="Zheng H.J."/>
            <person name="Quan Z.X."/>
        </authorList>
    </citation>
    <scope>NUCLEOTIDE SEQUENCE [LARGE SCALE GENOMIC DNA]</scope>
    <source>
        <strain evidence="1">Gsoil 348</strain>
    </source>
</reference>
<dbReference type="SUPFAM" id="SSF48371">
    <property type="entry name" value="ARM repeat"/>
    <property type="match status" value="1"/>
</dbReference>
<dbReference type="HOGENOM" id="CLU_496731_0_0_0"/>
<sequence>MRYAGWILCLLLLAVPRHASAIWYILHDSDPELAVSPIVVVGYWPKAKRIPHVHWVGKNAIDHSEVRTQLRVLKVLHGDIRAGLLPIRYDVGVSWNDQGTCLNSDSSTEEIGDVDDVTKPNIWFLKWGKSWDKRDPRRTLTVYSYRCIQSRRFIPYYEILRRPERDRMIGRLLESRDSKIVYRSLDYVCGPTLPWPFTSFRTKQELRPTPPQRPQFIGLMLRLGRVIDGRMLDCRPLATALFSNLSGQSAVPRLCDLLKDPQPEVQLIAAGYLVQLGNLSSLAGIEQVCHTAGTLNRSGATAGGDDERRWRESRFSCELIKAMERSQDLRYVPALIGFLEDDSFGGAVDEDIEMPTLYARDALDRLTGYRFPPDVESSLKAWRRVGSLAADQRNERLRSLLGDWRDPLQAVAVELGPVQPSPDFGTRTLGEIRVTNNSTQAVAIAKRPTSFSQRWEHGSSSGGFDSPDRVAEEPFITLRPGEATSFRAYLIPELFSGSGRAELYLKYLKVDPRRGRKAWVGVLRAKISLAKDRKPSTASPPEAPPCLQ</sequence>
<protein>
    <recommendedName>
        <fullName evidence="3">HEAT repeat domain-containing protein</fullName>
    </recommendedName>
</protein>
<dbReference type="InterPro" id="IPR016024">
    <property type="entry name" value="ARM-type_fold"/>
</dbReference>
<evidence type="ECO:0008006" key="3">
    <source>
        <dbReference type="Google" id="ProtNLM"/>
    </source>
</evidence>
<keyword evidence="2" id="KW-1185">Reference proteome</keyword>
<dbReference type="EMBL" id="CP007139">
    <property type="protein sequence ID" value="AIE85831.1"/>
    <property type="molecule type" value="Genomic_DNA"/>
</dbReference>
<proteinExistence type="predicted"/>
<dbReference type="AlphaFoldDB" id="A0A068NQW3"/>
<dbReference type="KEGG" id="fgi:OP10G_2463"/>
<organism evidence="1 2">
    <name type="scientific">Fimbriimonas ginsengisoli Gsoil 348</name>
    <dbReference type="NCBI Taxonomy" id="661478"/>
    <lineage>
        <taxon>Bacteria</taxon>
        <taxon>Bacillati</taxon>
        <taxon>Armatimonadota</taxon>
        <taxon>Fimbriimonadia</taxon>
        <taxon>Fimbriimonadales</taxon>
        <taxon>Fimbriimonadaceae</taxon>
        <taxon>Fimbriimonas</taxon>
    </lineage>
</organism>
<gene>
    <name evidence="1" type="ORF">OP10G_2463</name>
</gene>
<dbReference type="InterPro" id="IPR011989">
    <property type="entry name" value="ARM-like"/>
</dbReference>
<evidence type="ECO:0000313" key="1">
    <source>
        <dbReference type="EMBL" id="AIE85831.1"/>
    </source>
</evidence>
<name>A0A068NQW3_FIMGI</name>
<evidence type="ECO:0000313" key="2">
    <source>
        <dbReference type="Proteomes" id="UP000027982"/>
    </source>
</evidence>
<dbReference type="Proteomes" id="UP000027982">
    <property type="component" value="Chromosome"/>
</dbReference>
<dbReference type="RefSeq" id="WP_025225608.1">
    <property type="nucleotide sequence ID" value="NZ_CP007139.1"/>
</dbReference>
<accession>A0A068NQW3</accession>
<dbReference type="Gene3D" id="1.25.10.10">
    <property type="entry name" value="Leucine-rich Repeat Variant"/>
    <property type="match status" value="1"/>
</dbReference>
<dbReference type="STRING" id="661478.OP10G_2463"/>